<evidence type="ECO:0000259" key="4">
    <source>
        <dbReference type="SMART" id="SM00822"/>
    </source>
</evidence>
<gene>
    <name evidence="5" type="ORF">WQ53_13690</name>
</gene>
<dbReference type="InterPro" id="IPR036291">
    <property type="entry name" value="NAD(P)-bd_dom_sf"/>
</dbReference>
<dbReference type="EMBL" id="CP011144">
    <property type="protein sequence ID" value="AKC87652.1"/>
    <property type="molecule type" value="Genomic_DNA"/>
</dbReference>
<proteinExistence type="inferred from homology"/>
<dbReference type="PRINTS" id="PR00081">
    <property type="entry name" value="GDHRDH"/>
</dbReference>
<dbReference type="SMART" id="SM00822">
    <property type="entry name" value="PKS_KR"/>
    <property type="match status" value="1"/>
</dbReference>
<dbReference type="PATRIC" id="fig|314722.6.peg.2970"/>
<protein>
    <recommendedName>
        <fullName evidence="4">Ketoreductase domain-containing protein</fullName>
    </recommendedName>
</protein>
<dbReference type="InterPro" id="IPR002347">
    <property type="entry name" value="SDR_fam"/>
</dbReference>
<reference evidence="5 6" key="1">
    <citation type="journal article" date="2015" name="Genome Announc.">
        <title>Complete Genome Sequence of Pseudoxanthomonas suwonensis Strain J1, a Cellulose-Degrading Bacterium Isolated from Leaf- and Wood-Enriched Soil.</title>
        <authorList>
            <person name="Hou L."/>
            <person name="Jiang J."/>
            <person name="Xu Z."/>
            <person name="Zhou Y."/>
            <person name="Leung F.C."/>
        </authorList>
    </citation>
    <scope>NUCLEOTIDE SEQUENCE [LARGE SCALE GENOMIC DNA]</scope>
    <source>
        <strain evidence="5 6">J1</strain>
    </source>
</reference>
<dbReference type="FunFam" id="3.40.50.720:FF:000084">
    <property type="entry name" value="Short-chain dehydrogenase reductase"/>
    <property type="match status" value="1"/>
</dbReference>
<dbReference type="Proteomes" id="UP000033067">
    <property type="component" value="Chromosome"/>
</dbReference>
<comment type="similarity">
    <text evidence="1">Belongs to the short-chain dehydrogenases/reductases (SDR) family.</text>
</comment>
<dbReference type="Gene3D" id="3.40.50.720">
    <property type="entry name" value="NAD(P)-binding Rossmann-like Domain"/>
    <property type="match status" value="1"/>
</dbReference>
<evidence type="ECO:0000256" key="1">
    <source>
        <dbReference type="ARBA" id="ARBA00006484"/>
    </source>
</evidence>
<evidence type="ECO:0000313" key="5">
    <source>
        <dbReference type="EMBL" id="AKC87652.1"/>
    </source>
</evidence>
<dbReference type="SUPFAM" id="SSF51735">
    <property type="entry name" value="NAD(P)-binding Rossmann-fold domains"/>
    <property type="match status" value="1"/>
</dbReference>
<dbReference type="OrthoDB" id="9809287at2"/>
<dbReference type="PRINTS" id="PR00080">
    <property type="entry name" value="SDRFAMILY"/>
</dbReference>
<feature type="domain" description="Ketoreductase" evidence="4">
    <location>
        <begin position="45"/>
        <end position="232"/>
    </location>
</feature>
<sequence length="290" mass="31229">MTAKAKKRVNPPQRQRRQPGVQSAMRPQPVVVREGYRGSGRLQDKVALVTGGDSGIGQAVAVHFALEGAKVAIAYLSPRESGDADETVRLVEAAGSECLAVRIDLRTPARCRQLVERTVARFGRLDVLVNNHAQQYPVEEAEELTPERVRRTFENNLFSFFYLVDAALPHLRRGSCIVNTGSVTGARGHATLLDYASTKGGIHAMTFSLAQSLAERGIRVNAVAPGPIWTPLIPASFKPKEVAEFGSDTLMKRPGQPAEVAPAYVYLASADASFVTGQVLHVNGGSFIAA</sequence>
<dbReference type="InterPro" id="IPR020904">
    <property type="entry name" value="Sc_DH/Rdtase_CS"/>
</dbReference>
<feature type="region of interest" description="Disordered" evidence="3">
    <location>
        <begin position="1"/>
        <end position="27"/>
    </location>
</feature>
<name>A0A0E3Z3Q2_9GAMM</name>
<feature type="compositionally biased region" description="Basic residues" evidence="3">
    <location>
        <begin position="1"/>
        <end position="17"/>
    </location>
</feature>
<dbReference type="KEGG" id="psuw:WQ53_13690"/>
<organism evidence="5 6">
    <name type="scientific">Pseudoxanthomonas suwonensis</name>
    <dbReference type="NCBI Taxonomy" id="314722"/>
    <lineage>
        <taxon>Bacteria</taxon>
        <taxon>Pseudomonadati</taxon>
        <taxon>Pseudomonadota</taxon>
        <taxon>Gammaproteobacteria</taxon>
        <taxon>Lysobacterales</taxon>
        <taxon>Lysobacteraceae</taxon>
        <taxon>Pseudoxanthomonas</taxon>
    </lineage>
</organism>
<evidence type="ECO:0000313" key="6">
    <source>
        <dbReference type="Proteomes" id="UP000033067"/>
    </source>
</evidence>
<evidence type="ECO:0000256" key="3">
    <source>
        <dbReference type="SAM" id="MobiDB-lite"/>
    </source>
</evidence>
<keyword evidence="2" id="KW-0560">Oxidoreductase</keyword>
<dbReference type="GO" id="GO:0016614">
    <property type="term" value="F:oxidoreductase activity, acting on CH-OH group of donors"/>
    <property type="evidence" value="ECO:0007669"/>
    <property type="project" value="UniProtKB-ARBA"/>
</dbReference>
<evidence type="ECO:0000256" key="2">
    <source>
        <dbReference type="ARBA" id="ARBA00023002"/>
    </source>
</evidence>
<dbReference type="PANTHER" id="PTHR48107">
    <property type="entry name" value="NADPH-DEPENDENT ALDEHYDE REDUCTASE-LIKE PROTEIN, CHLOROPLASTIC-RELATED"/>
    <property type="match status" value="1"/>
</dbReference>
<dbReference type="AlphaFoldDB" id="A0A0E3Z3Q2"/>
<dbReference type="RefSeq" id="WP_052633261.1">
    <property type="nucleotide sequence ID" value="NZ_CP011144.1"/>
</dbReference>
<dbReference type="InterPro" id="IPR057326">
    <property type="entry name" value="KR_dom"/>
</dbReference>
<dbReference type="PANTHER" id="PTHR48107:SF16">
    <property type="entry name" value="NADPH-DEPENDENT ALDEHYDE REDUCTASE 1, CHLOROPLASTIC"/>
    <property type="match status" value="1"/>
</dbReference>
<keyword evidence="6" id="KW-1185">Reference proteome</keyword>
<dbReference type="PROSITE" id="PS00061">
    <property type="entry name" value="ADH_SHORT"/>
    <property type="match status" value="1"/>
</dbReference>
<accession>A0A0E3Z3Q2</accession>
<dbReference type="Pfam" id="PF13561">
    <property type="entry name" value="adh_short_C2"/>
    <property type="match status" value="1"/>
</dbReference>